<gene>
    <name evidence="2" type="ORF">PanWU01x14_215960</name>
</gene>
<protein>
    <submittedName>
        <fullName evidence="2">Uncharacterized protein</fullName>
    </submittedName>
</protein>
<sequence length="98" mass="10813">MVARIVAGDEKSERPLSSSSSTTAAQAASDRLMVAWGRLTDDLLGQTELGRRRGFLWPRDGVITSIGRHCHRFSSSTVHSILCAWELNEKLKKPKSCS</sequence>
<evidence type="ECO:0000313" key="3">
    <source>
        <dbReference type="Proteomes" id="UP000237105"/>
    </source>
</evidence>
<proteinExistence type="predicted"/>
<dbReference type="AlphaFoldDB" id="A0A2P5BRZ4"/>
<dbReference type="Proteomes" id="UP000237105">
    <property type="component" value="Unassembled WGS sequence"/>
</dbReference>
<organism evidence="2 3">
    <name type="scientific">Parasponia andersonii</name>
    <name type="common">Sponia andersonii</name>
    <dbReference type="NCBI Taxonomy" id="3476"/>
    <lineage>
        <taxon>Eukaryota</taxon>
        <taxon>Viridiplantae</taxon>
        <taxon>Streptophyta</taxon>
        <taxon>Embryophyta</taxon>
        <taxon>Tracheophyta</taxon>
        <taxon>Spermatophyta</taxon>
        <taxon>Magnoliopsida</taxon>
        <taxon>eudicotyledons</taxon>
        <taxon>Gunneridae</taxon>
        <taxon>Pentapetalae</taxon>
        <taxon>rosids</taxon>
        <taxon>fabids</taxon>
        <taxon>Rosales</taxon>
        <taxon>Cannabaceae</taxon>
        <taxon>Parasponia</taxon>
    </lineage>
</organism>
<evidence type="ECO:0000256" key="1">
    <source>
        <dbReference type="SAM" id="MobiDB-lite"/>
    </source>
</evidence>
<name>A0A2P5BRZ4_PARAD</name>
<feature type="region of interest" description="Disordered" evidence="1">
    <location>
        <begin position="1"/>
        <end position="25"/>
    </location>
</feature>
<reference evidence="3" key="1">
    <citation type="submission" date="2016-06" db="EMBL/GenBank/DDBJ databases">
        <title>Parallel loss of symbiosis genes in relatives of nitrogen-fixing non-legume Parasponia.</title>
        <authorList>
            <person name="Van Velzen R."/>
            <person name="Holmer R."/>
            <person name="Bu F."/>
            <person name="Rutten L."/>
            <person name="Van Zeijl A."/>
            <person name="Liu W."/>
            <person name="Santuari L."/>
            <person name="Cao Q."/>
            <person name="Sharma T."/>
            <person name="Shen D."/>
            <person name="Roswanjaya Y."/>
            <person name="Wardhani T."/>
            <person name="Kalhor M.S."/>
            <person name="Jansen J."/>
            <person name="Van den Hoogen J."/>
            <person name="Gungor B."/>
            <person name="Hartog M."/>
            <person name="Hontelez J."/>
            <person name="Verver J."/>
            <person name="Yang W.-C."/>
            <person name="Schijlen E."/>
            <person name="Repin R."/>
            <person name="Schilthuizen M."/>
            <person name="Schranz E."/>
            <person name="Heidstra R."/>
            <person name="Miyata K."/>
            <person name="Fedorova E."/>
            <person name="Kohlen W."/>
            <person name="Bisseling T."/>
            <person name="Smit S."/>
            <person name="Geurts R."/>
        </authorList>
    </citation>
    <scope>NUCLEOTIDE SEQUENCE [LARGE SCALE GENOMIC DNA]</scope>
    <source>
        <strain evidence="3">cv. WU1-14</strain>
    </source>
</reference>
<evidence type="ECO:0000313" key="2">
    <source>
        <dbReference type="EMBL" id="PON51514.1"/>
    </source>
</evidence>
<accession>A0A2P5BRZ4</accession>
<comment type="caution">
    <text evidence="2">The sequence shown here is derived from an EMBL/GenBank/DDBJ whole genome shotgun (WGS) entry which is preliminary data.</text>
</comment>
<dbReference type="EMBL" id="JXTB01000232">
    <property type="protein sequence ID" value="PON51514.1"/>
    <property type="molecule type" value="Genomic_DNA"/>
</dbReference>
<keyword evidence="3" id="KW-1185">Reference proteome</keyword>